<keyword evidence="2" id="KW-1133">Transmembrane helix</keyword>
<evidence type="ECO:0000313" key="3">
    <source>
        <dbReference type="EMBL" id="KAL3098508.1"/>
    </source>
</evidence>
<feature type="compositionally biased region" description="Polar residues" evidence="1">
    <location>
        <begin position="423"/>
        <end position="440"/>
    </location>
</feature>
<evidence type="ECO:0000256" key="2">
    <source>
        <dbReference type="SAM" id="Phobius"/>
    </source>
</evidence>
<evidence type="ECO:0000313" key="4">
    <source>
        <dbReference type="Proteomes" id="UP001620626"/>
    </source>
</evidence>
<keyword evidence="2" id="KW-0812">Transmembrane</keyword>
<feature type="transmembrane region" description="Helical" evidence="2">
    <location>
        <begin position="276"/>
        <end position="296"/>
    </location>
</feature>
<feature type="transmembrane region" description="Helical" evidence="2">
    <location>
        <begin position="303"/>
        <end position="324"/>
    </location>
</feature>
<protein>
    <recommendedName>
        <fullName evidence="5">Transmembrane protein</fullName>
    </recommendedName>
</protein>
<accession>A0ABD2K6I9</accession>
<proteinExistence type="predicted"/>
<organism evidence="3 4">
    <name type="scientific">Heterodera trifolii</name>
    <dbReference type="NCBI Taxonomy" id="157864"/>
    <lineage>
        <taxon>Eukaryota</taxon>
        <taxon>Metazoa</taxon>
        <taxon>Ecdysozoa</taxon>
        <taxon>Nematoda</taxon>
        <taxon>Chromadorea</taxon>
        <taxon>Rhabditida</taxon>
        <taxon>Tylenchina</taxon>
        <taxon>Tylenchomorpha</taxon>
        <taxon>Tylenchoidea</taxon>
        <taxon>Heteroderidae</taxon>
        <taxon>Heteroderinae</taxon>
        <taxon>Heterodera</taxon>
    </lineage>
</organism>
<evidence type="ECO:0008006" key="5">
    <source>
        <dbReference type="Google" id="ProtNLM"/>
    </source>
</evidence>
<keyword evidence="4" id="KW-1185">Reference proteome</keyword>
<reference evidence="3 4" key="1">
    <citation type="submission" date="2024-10" db="EMBL/GenBank/DDBJ databases">
        <authorList>
            <person name="Kim D."/>
        </authorList>
    </citation>
    <scope>NUCLEOTIDE SEQUENCE [LARGE SCALE GENOMIC DNA]</scope>
    <source>
        <strain evidence="3">BH-2024</strain>
    </source>
</reference>
<sequence length="483" mass="53432">MENYVRWFSKKLPCACGSSWKSRYYDRRSAQAHNATKPNNGTTAQSQKQPVPLQCADPFEPNHRRYRTCCCHSKSFTITFGVIELFIICFILVAVAPDFNTKICVGPNEGKAQDEEGQQQREQQHIEAVQQKQQQQDVPKPMDNLTAMGAEAKVNTDFPSVIMPNNGSSGIQIKPNIARKRRQLMVNEVVQQQQQLDQLTISPTSPVVGIDRPEIMLSANEKGSENKWLSAAAAQCDVQLENVVAGLGFRPNGGHFAAFLWNSQTAMAAANPAHCSKVFCAFAVWLVIICLIGAFAKPGALSLAGHLILIAFLCGLFLWISLLVKAELRCAEFVKRSAETGFSICRTRPIGPPTVSQSDERERRAGSANPRAKSPVQMRYQSSLNVNQREVPQAPSNQSVVTEMSHTPPSTAQSRTDDRRGEQQTMELKNSQSKGTAQNNEAEECQKEEETEFGQEPNGQLNLALRRGKPIGGLPPLRHTFRA</sequence>
<feature type="region of interest" description="Disordered" evidence="1">
    <location>
        <begin position="110"/>
        <end position="139"/>
    </location>
</feature>
<name>A0ABD2K6I9_9BILA</name>
<feature type="compositionally biased region" description="Basic and acidic residues" evidence="1">
    <location>
        <begin position="111"/>
        <end position="125"/>
    </location>
</feature>
<feature type="compositionally biased region" description="Polar residues" evidence="1">
    <location>
        <begin position="379"/>
        <end position="414"/>
    </location>
</feature>
<keyword evidence="2" id="KW-0472">Membrane</keyword>
<dbReference type="AlphaFoldDB" id="A0ABD2K6I9"/>
<feature type="compositionally biased region" description="Acidic residues" evidence="1">
    <location>
        <begin position="441"/>
        <end position="453"/>
    </location>
</feature>
<feature type="region of interest" description="Disordered" evidence="1">
    <location>
        <begin position="349"/>
        <end position="483"/>
    </location>
</feature>
<evidence type="ECO:0000256" key="1">
    <source>
        <dbReference type="SAM" id="MobiDB-lite"/>
    </source>
</evidence>
<feature type="region of interest" description="Disordered" evidence="1">
    <location>
        <begin position="31"/>
        <end position="52"/>
    </location>
</feature>
<dbReference type="EMBL" id="JBICBT010000823">
    <property type="protein sequence ID" value="KAL3098508.1"/>
    <property type="molecule type" value="Genomic_DNA"/>
</dbReference>
<feature type="compositionally biased region" description="Low complexity" evidence="1">
    <location>
        <begin position="126"/>
        <end position="136"/>
    </location>
</feature>
<feature type="transmembrane region" description="Helical" evidence="2">
    <location>
        <begin position="75"/>
        <end position="96"/>
    </location>
</feature>
<gene>
    <name evidence="3" type="ORF">niasHT_021367</name>
</gene>
<dbReference type="Proteomes" id="UP001620626">
    <property type="component" value="Unassembled WGS sequence"/>
</dbReference>
<feature type="compositionally biased region" description="Polar residues" evidence="1">
    <location>
        <begin position="31"/>
        <end position="49"/>
    </location>
</feature>
<comment type="caution">
    <text evidence="3">The sequence shown here is derived from an EMBL/GenBank/DDBJ whole genome shotgun (WGS) entry which is preliminary data.</text>
</comment>